<dbReference type="EMBL" id="CAUWAG010000003">
    <property type="protein sequence ID" value="CAJ2499878.1"/>
    <property type="molecule type" value="Genomic_DNA"/>
</dbReference>
<keyword evidence="5" id="KW-1185">Reference proteome</keyword>
<evidence type="ECO:0000313" key="4">
    <source>
        <dbReference type="EMBL" id="CAJ2499878.1"/>
    </source>
</evidence>
<dbReference type="Proteomes" id="UP001295740">
    <property type="component" value="Unassembled WGS sequence"/>
</dbReference>
<dbReference type="PANTHER" id="PTHR10366">
    <property type="entry name" value="NAD DEPENDENT EPIMERASE/DEHYDRATASE"/>
    <property type="match status" value="1"/>
</dbReference>
<sequence length="348" mass="36840">MAATILITGATGLVGFRILLAALAAGHNVRYTVRNDPQTVSSNPAVKSLAPSDRLSAVVIPDFTAEGAFDPALDGVTHIIHAGSPVPVPTYDPSPQVYEPTVKIASNLLASALKTPSLQRVVITSSYVVNLGLPVPPTAATYDITPAVPSAATRVPLPSPFPEVFSGVLEAYILAKMVELDNSDKLIQTRSPHFTIAHVIPGYIFGRNEPALDAGMMQAQNSSNNFLMMGMVGGELPFPIHGGFVHLDDVADIHMRVAFPPEPAEAADGIADFGVATPVDYATIFDIVERAFPKAVAAGVFKRGKVPTLSVEYASNVRELLGRELKSFESAVVDVAGQYLEKLGMEKA</sequence>
<dbReference type="SUPFAM" id="SSF51735">
    <property type="entry name" value="NAD(P)-binding Rossmann-fold domains"/>
    <property type="match status" value="1"/>
</dbReference>
<name>A0AAI8YCT7_9PEZI</name>
<comment type="caution">
    <text evidence="4">The sequence shown here is derived from an EMBL/GenBank/DDBJ whole genome shotgun (WGS) entry which is preliminary data.</text>
</comment>
<dbReference type="Pfam" id="PF01370">
    <property type="entry name" value="Epimerase"/>
    <property type="match status" value="1"/>
</dbReference>
<gene>
    <name evidence="4" type="ORF">KHLLAP_LOCUS346</name>
</gene>
<reference evidence="4" key="1">
    <citation type="submission" date="2023-10" db="EMBL/GenBank/DDBJ databases">
        <authorList>
            <person name="Hackl T."/>
        </authorList>
    </citation>
    <scope>NUCLEOTIDE SEQUENCE</scope>
</reference>
<keyword evidence="1" id="KW-0560">Oxidoreductase</keyword>
<evidence type="ECO:0000256" key="2">
    <source>
        <dbReference type="ARBA" id="ARBA00023445"/>
    </source>
</evidence>
<evidence type="ECO:0000256" key="1">
    <source>
        <dbReference type="ARBA" id="ARBA00023002"/>
    </source>
</evidence>
<comment type="similarity">
    <text evidence="2">Belongs to the NAD(P)-dependent epimerase/dehydratase family. Dihydroflavonol-4-reductase subfamily.</text>
</comment>
<dbReference type="Gene3D" id="3.40.50.720">
    <property type="entry name" value="NAD(P)-binding Rossmann-like Domain"/>
    <property type="match status" value="1"/>
</dbReference>
<feature type="domain" description="NAD-dependent epimerase/dehydratase" evidence="3">
    <location>
        <begin position="5"/>
        <end position="127"/>
    </location>
</feature>
<dbReference type="InterPro" id="IPR050425">
    <property type="entry name" value="NAD(P)_dehydrat-like"/>
</dbReference>
<dbReference type="InterPro" id="IPR001509">
    <property type="entry name" value="Epimerase_deHydtase"/>
</dbReference>
<organism evidence="4 5">
    <name type="scientific">Anthostomella pinea</name>
    <dbReference type="NCBI Taxonomy" id="933095"/>
    <lineage>
        <taxon>Eukaryota</taxon>
        <taxon>Fungi</taxon>
        <taxon>Dikarya</taxon>
        <taxon>Ascomycota</taxon>
        <taxon>Pezizomycotina</taxon>
        <taxon>Sordariomycetes</taxon>
        <taxon>Xylariomycetidae</taxon>
        <taxon>Xylariales</taxon>
        <taxon>Xylariaceae</taxon>
        <taxon>Anthostomella</taxon>
    </lineage>
</organism>
<dbReference type="PANTHER" id="PTHR10366:SF564">
    <property type="entry name" value="STEROL-4-ALPHA-CARBOXYLATE 3-DEHYDROGENASE, DECARBOXYLATING"/>
    <property type="match status" value="1"/>
</dbReference>
<dbReference type="GO" id="GO:0016616">
    <property type="term" value="F:oxidoreductase activity, acting on the CH-OH group of donors, NAD or NADP as acceptor"/>
    <property type="evidence" value="ECO:0007669"/>
    <property type="project" value="TreeGrafter"/>
</dbReference>
<evidence type="ECO:0000313" key="5">
    <source>
        <dbReference type="Proteomes" id="UP001295740"/>
    </source>
</evidence>
<dbReference type="InterPro" id="IPR036291">
    <property type="entry name" value="NAD(P)-bd_dom_sf"/>
</dbReference>
<evidence type="ECO:0000259" key="3">
    <source>
        <dbReference type="Pfam" id="PF01370"/>
    </source>
</evidence>
<proteinExistence type="inferred from homology"/>
<accession>A0AAI8YCT7</accession>
<protein>
    <submittedName>
        <fullName evidence="4">Uu.00g027310.m01.CDS01</fullName>
    </submittedName>
</protein>
<dbReference type="AlphaFoldDB" id="A0AAI8YCT7"/>